<reference evidence="3" key="1">
    <citation type="submission" date="2002-06" db="EMBL/GenBank/DDBJ databases">
        <title>Oryza sativa nipponbare(GA3) genomic DNA, chromosome 8, BAC clone:OSJNBa0056O06.</title>
        <authorList>
            <person name="Sasaki T."/>
            <person name="Matsumoto T."/>
            <person name="Katayose Y."/>
        </authorList>
    </citation>
    <scope>NUCLEOTIDE SEQUENCE</scope>
</reference>
<dbReference type="InterPro" id="IPR032675">
    <property type="entry name" value="LRR_dom_sf"/>
</dbReference>
<dbReference type="AlphaFoldDB" id="Q6YZX4"/>
<protein>
    <submittedName>
        <fullName evidence="4">F-box protein-like</fullName>
    </submittedName>
</protein>
<dbReference type="InterPro" id="IPR001810">
    <property type="entry name" value="F-box_dom"/>
</dbReference>
<dbReference type="Pfam" id="PF12937">
    <property type="entry name" value="F-box-like"/>
    <property type="match status" value="1"/>
</dbReference>
<dbReference type="EMBL" id="AP005441">
    <property type="protein sequence ID" value="BAD05588.1"/>
    <property type="molecule type" value="Genomic_DNA"/>
</dbReference>
<evidence type="ECO:0000313" key="5">
    <source>
        <dbReference type="Proteomes" id="UP000000763"/>
    </source>
</evidence>
<accession>Q6YZX4</accession>
<feature type="region of interest" description="Disordered" evidence="1">
    <location>
        <begin position="264"/>
        <end position="303"/>
    </location>
</feature>
<proteinExistence type="predicted"/>
<reference evidence="5" key="3">
    <citation type="journal article" date="2005" name="Nature">
        <title>The map-based sequence of the rice genome.</title>
        <authorList>
            <consortium name="International rice genome sequencing project (IRGSP)"/>
            <person name="Matsumoto T."/>
            <person name="Wu J."/>
            <person name="Kanamori H."/>
            <person name="Katayose Y."/>
            <person name="Fujisawa M."/>
            <person name="Namiki N."/>
            <person name="Mizuno H."/>
            <person name="Yamamoto K."/>
            <person name="Antonio B.A."/>
            <person name="Baba T."/>
            <person name="Sakata K."/>
            <person name="Nagamura Y."/>
            <person name="Aoki H."/>
            <person name="Arikawa K."/>
            <person name="Arita K."/>
            <person name="Bito T."/>
            <person name="Chiden Y."/>
            <person name="Fujitsuka N."/>
            <person name="Fukunaka R."/>
            <person name="Hamada M."/>
            <person name="Harada C."/>
            <person name="Hayashi A."/>
            <person name="Hijishita S."/>
            <person name="Honda M."/>
            <person name="Hosokawa S."/>
            <person name="Ichikawa Y."/>
            <person name="Idonuma A."/>
            <person name="Iijima M."/>
            <person name="Ikeda M."/>
            <person name="Ikeno M."/>
            <person name="Ito K."/>
            <person name="Ito S."/>
            <person name="Ito T."/>
            <person name="Ito Y."/>
            <person name="Ito Y."/>
            <person name="Iwabuchi A."/>
            <person name="Kamiya K."/>
            <person name="Karasawa W."/>
            <person name="Kurita K."/>
            <person name="Katagiri S."/>
            <person name="Kikuta A."/>
            <person name="Kobayashi H."/>
            <person name="Kobayashi N."/>
            <person name="Machita K."/>
            <person name="Maehara T."/>
            <person name="Masukawa M."/>
            <person name="Mizubayashi T."/>
            <person name="Mukai Y."/>
            <person name="Nagasaki H."/>
            <person name="Nagata Y."/>
            <person name="Naito S."/>
            <person name="Nakashima M."/>
            <person name="Nakama Y."/>
            <person name="Nakamichi Y."/>
            <person name="Nakamura M."/>
            <person name="Meguro A."/>
            <person name="Negishi M."/>
            <person name="Ohta I."/>
            <person name="Ohta T."/>
            <person name="Okamoto M."/>
            <person name="Ono N."/>
            <person name="Saji S."/>
            <person name="Sakaguchi M."/>
            <person name="Sakai K."/>
            <person name="Shibata M."/>
            <person name="Shimokawa T."/>
            <person name="Song J."/>
            <person name="Takazaki Y."/>
            <person name="Terasawa K."/>
            <person name="Tsugane M."/>
            <person name="Tsuji K."/>
            <person name="Ueda S."/>
            <person name="Waki K."/>
            <person name="Yamagata H."/>
            <person name="Yamamoto M."/>
            <person name="Yamamoto S."/>
            <person name="Yamane H."/>
            <person name="Yoshiki S."/>
            <person name="Yoshihara R."/>
            <person name="Yukawa K."/>
            <person name="Zhong H."/>
            <person name="Yano M."/>
            <person name="Yuan Q."/>
            <person name="Ouyang S."/>
            <person name="Liu J."/>
            <person name="Jones K.M."/>
            <person name="Gansberger K."/>
            <person name="Moffat K."/>
            <person name="Hill J."/>
            <person name="Bera J."/>
            <person name="Fadrosh D."/>
            <person name="Jin S."/>
            <person name="Johri S."/>
            <person name="Kim M."/>
            <person name="Overton L."/>
            <person name="Reardon M."/>
            <person name="Tsitrin T."/>
            <person name="Vuong H."/>
            <person name="Weaver B."/>
            <person name="Ciecko A."/>
            <person name="Tallon L."/>
            <person name="Jackson J."/>
            <person name="Pai G."/>
            <person name="Aken S.V."/>
            <person name="Utterback T."/>
            <person name="Reidmuller S."/>
            <person name="Feldblyum T."/>
            <person name="Hsiao J."/>
            <person name="Zismann V."/>
            <person name="Iobst S."/>
            <person name="de Vazeille A.R."/>
            <person name="Buell C.R."/>
            <person name="Ying K."/>
            <person name="Li Y."/>
            <person name="Lu T."/>
            <person name="Huang Y."/>
            <person name="Zhao Q."/>
            <person name="Feng Q."/>
            <person name="Zhang L."/>
            <person name="Zhu J."/>
            <person name="Weng Q."/>
            <person name="Mu J."/>
            <person name="Lu Y."/>
            <person name="Fan D."/>
            <person name="Liu Y."/>
            <person name="Guan J."/>
            <person name="Zhang Y."/>
            <person name="Yu S."/>
            <person name="Liu X."/>
            <person name="Zhang Y."/>
            <person name="Hong G."/>
            <person name="Han B."/>
            <person name="Choisne N."/>
            <person name="Demange N."/>
            <person name="Orjeda G."/>
            <person name="Samain S."/>
            <person name="Cattolico L."/>
            <person name="Pelletier E."/>
            <person name="Couloux A."/>
            <person name="Segurens B."/>
            <person name="Wincker P."/>
            <person name="D'Hont A."/>
            <person name="Scarpelli C."/>
            <person name="Weissenbach J."/>
            <person name="Salanoubat M."/>
            <person name="Quetier F."/>
            <person name="Yu Y."/>
            <person name="Kim H.R."/>
            <person name="Rambo T."/>
            <person name="Currie J."/>
            <person name="Collura K."/>
            <person name="Luo M."/>
            <person name="Yang T."/>
            <person name="Ammiraju J.S.S."/>
            <person name="Engler F."/>
            <person name="Soderlund C."/>
            <person name="Wing R.A."/>
            <person name="Palmer L.E."/>
            <person name="de la Bastide M."/>
            <person name="Spiegel L."/>
            <person name="Nascimento L."/>
            <person name="Zutavern T."/>
            <person name="O'Shaughnessy A."/>
            <person name="Dike S."/>
            <person name="Dedhia N."/>
            <person name="Preston R."/>
            <person name="Balija V."/>
            <person name="McCombie W.R."/>
            <person name="Chow T."/>
            <person name="Chen H."/>
            <person name="Chung M."/>
            <person name="Chen C."/>
            <person name="Shaw J."/>
            <person name="Wu H."/>
            <person name="Hsiao K."/>
            <person name="Chao Y."/>
            <person name="Chu M."/>
            <person name="Cheng C."/>
            <person name="Hour A."/>
            <person name="Lee P."/>
            <person name="Lin S."/>
            <person name="Lin Y."/>
            <person name="Liou J."/>
            <person name="Liu S."/>
            <person name="Hsing Y."/>
            <person name="Raghuvanshi S."/>
            <person name="Mohanty A."/>
            <person name="Bharti A.K."/>
            <person name="Gaur A."/>
            <person name="Gupta V."/>
            <person name="Kumar D."/>
            <person name="Ravi V."/>
            <person name="Vij S."/>
            <person name="Kapur A."/>
            <person name="Khurana P."/>
            <person name="Khurana P."/>
            <person name="Khurana J.P."/>
            <person name="Tyagi A.K."/>
            <person name="Gaikwad K."/>
            <person name="Singh A."/>
            <person name="Dalal V."/>
            <person name="Srivastava S."/>
            <person name="Dixit A."/>
            <person name="Pal A.K."/>
            <person name="Ghazi I.A."/>
            <person name="Yadav M."/>
            <person name="Pandit A."/>
            <person name="Bhargava A."/>
            <person name="Sureshbabu K."/>
            <person name="Batra K."/>
            <person name="Sharma T.R."/>
            <person name="Mohapatra T."/>
            <person name="Singh N.K."/>
            <person name="Messing J."/>
            <person name="Nelson A.B."/>
            <person name="Fuks G."/>
            <person name="Kavchok S."/>
            <person name="Keizer G."/>
            <person name="Linton E."/>
            <person name="Llaca V."/>
            <person name="Song R."/>
            <person name="Tanyolac B."/>
            <person name="Young S."/>
            <person name="Ho-Il K."/>
            <person name="Hahn J.H."/>
            <person name="Sangsakoo G."/>
            <person name="Vanavichit A."/>
            <person name="de Mattos Luiz.A.T."/>
            <person name="Zimmer P.D."/>
            <person name="Malone G."/>
            <person name="Dellagostin O."/>
            <person name="de Oliveira A.C."/>
            <person name="Bevan M."/>
            <person name="Bancroft I."/>
            <person name="Minx P."/>
            <person name="Cordum H."/>
            <person name="Wilson R."/>
            <person name="Cheng Z."/>
            <person name="Jin W."/>
            <person name="Jiang J."/>
            <person name="Leong S.A."/>
            <person name="Iwama H."/>
            <person name="Gojobori T."/>
            <person name="Itoh T."/>
            <person name="Niimura Y."/>
            <person name="Fujii Y."/>
            <person name="Habara T."/>
            <person name="Sakai H."/>
            <person name="Sato Y."/>
            <person name="Wilson G."/>
            <person name="Kumar K."/>
            <person name="McCouch S."/>
            <person name="Juretic N."/>
            <person name="Hoen D."/>
            <person name="Wright S."/>
            <person name="Bruskiewich R."/>
            <person name="Bureau T."/>
            <person name="Miyao A."/>
            <person name="Hirochika H."/>
            <person name="Nishikawa T."/>
            <person name="Kadowaki K."/>
            <person name="Sugiura M."/>
            <person name="Burr B."/>
            <person name="Sasaki T."/>
        </authorList>
    </citation>
    <scope>NUCLEOTIDE SEQUENCE [LARGE SCALE GENOMIC DNA]</scope>
    <source>
        <strain evidence="5">cv. Nipponbare</strain>
    </source>
</reference>
<dbReference type="Gene3D" id="3.80.10.10">
    <property type="entry name" value="Ribonuclease Inhibitor"/>
    <property type="match status" value="1"/>
</dbReference>
<feature type="domain" description="F-box" evidence="2">
    <location>
        <begin position="17"/>
        <end position="63"/>
    </location>
</feature>
<dbReference type="Proteomes" id="UP000000763">
    <property type="component" value="Chromosome 8"/>
</dbReference>
<dbReference type="Gene3D" id="1.20.1280.50">
    <property type="match status" value="1"/>
</dbReference>
<name>Q6YZX4_ORYSJ</name>
<dbReference type="PANTHER" id="PTHR38926:SF71">
    <property type="entry name" value="OS08G0194350 PROTEIN"/>
    <property type="match status" value="1"/>
</dbReference>
<dbReference type="InterPro" id="IPR036047">
    <property type="entry name" value="F-box-like_dom_sf"/>
</dbReference>
<reference evidence="4" key="2">
    <citation type="submission" date="2002-07" db="EMBL/GenBank/DDBJ databases">
        <title>Oryza sativa nipponbare(GA3) genomic DNA, chromosome 8, PAC clone:P0610E02.</title>
        <authorList>
            <person name="Sasaki T."/>
            <person name="Matsumoto T."/>
            <person name="Katayose Y."/>
        </authorList>
    </citation>
    <scope>NUCLEOTIDE SEQUENCE</scope>
</reference>
<dbReference type="EMBL" id="AP005505">
    <property type="protein sequence ID" value="BAD05753.1"/>
    <property type="molecule type" value="Genomic_DNA"/>
</dbReference>
<dbReference type="FunFam" id="1.20.1280.50:FF:000037">
    <property type="entry name" value="F-box protein SKIP19"/>
    <property type="match status" value="1"/>
</dbReference>
<reference evidence="5" key="4">
    <citation type="journal article" date="2008" name="Nucleic Acids Res.">
        <title>The rice annotation project database (RAP-DB): 2008 update.</title>
        <authorList>
            <consortium name="The rice annotation project (RAP)"/>
        </authorList>
    </citation>
    <scope>GENOME REANNOTATION</scope>
    <source>
        <strain evidence="5">cv. Nipponbare</strain>
    </source>
</reference>
<organism evidence="4 5">
    <name type="scientific">Oryza sativa subsp. japonica</name>
    <name type="common">Rice</name>
    <dbReference type="NCBI Taxonomy" id="39947"/>
    <lineage>
        <taxon>Eukaryota</taxon>
        <taxon>Viridiplantae</taxon>
        <taxon>Streptophyta</taxon>
        <taxon>Embryophyta</taxon>
        <taxon>Tracheophyta</taxon>
        <taxon>Spermatophyta</taxon>
        <taxon>Magnoliopsida</taxon>
        <taxon>Liliopsida</taxon>
        <taxon>Poales</taxon>
        <taxon>Poaceae</taxon>
        <taxon>BOP clade</taxon>
        <taxon>Oryzoideae</taxon>
        <taxon>Oryzeae</taxon>
        <taxon>Oryzinae</taxon>
        <taxon>Oryza</taxon>
        <taxon>Oryza sativa</taxon>
    </lineage>
</organism>
<dbReference type="SUPFAM" id="SSF81383">
    <property type="entry name" value="F-box domain"/>
    <property type="match status" value="1"/>
</dbReference>
<evidence type="ECO:0000313" key="3">
    <source>
        <dbReference type="EMBL" id="BAD05588.1"/>
    </source>
</evidence>
<dbReference type="PANTHER" id="PTHR38926">
    <property type="entry name" value="F-BOX DOMAIN CONTAINING PROTEIN, EXPRESSED"/>
    <property type="match status" value="1"/>
</dbReference>
<dbReference type="SUPFAM" id="SSF52047">
    <property type="entry name" value="RNI-like"/>
    <property type="match status" value="1"/>
</dbReference>
<sequence>MDALPAPSPEKTTTRDWSELPVDALSVVFAKLGAVEVLMGAGLVCRPWLDATKLPHLWRCVDIAAMKKKRAVLCVMADEAVKRADGQLEAFMAGAFVTNKLLKHVGDSSPTLKRLWLESCSLVTSNGLAQMIAMAPLLEELVLSYCRKVRGGGGGGGGVYAAVAEACPRLRRLEVRRYPAWRDDDGGGDHHRRRPLGIAAMRELRHLTLVGVAGAGDDELAAIVDGGCPHLEVLHVSECPGLAAVDVAALRSKCGGVKCGGFTPASRPPMTTSRRLRRRKSGDRLATAGPTGSTTGQIGPPEKYSAQLRPATVLFANRY</sequence>
<evidence type="ECO:0000256" key="1">
    <source>
        <dbReference type="SAM" id="MobiDB-lite"/>
    </source>
</evidence>
<gene>
    <name evidence="3" type="ORF">OSJNBa0056O06.2</name>
    <name evidence="4" type="ORF">P0610E02.34</name>
</gene>
<evidence type="ECO:0000259" key="2">
    <source>
        <dbReference type="Pfam" id="PF12937"/>
    </source>
</evidence>
<evidence type="ECO:0000313" key="4">
    <source>
        <dbReference type="EMBL" id="BAD05753.1"/>
    </source>
</evidence>